<proteinExistence type="predicted"/>
<evidence type="ECO:0000313" key="3">
    <source>
        <dbReference type="WBParaSite" id="MBELARI_LOCUS21733"/>
    </source>
</evidence>
<organism evidence="2 3">
    <name type="scientific">Mesorhabditis belari</name>
    <dbReference type="NCBI Taxonomy" id="2138241"/>
    <lineage>
        <taxon>Eukaryota</taxon>
        <taxon>Metazoa</taxon>
        <taxon>Ecdysozoa</taxon>
        <taxon>Nematoda</taxon>
        <taxon>Chromadorea</taxon>
        <taxon>Rhabditida</taxon>
        <taxon>Rhabditina</taxon>
        <taxon>Rhabditomorpha</taxon>
        <taxon>Rhabditoidea</taxon>
        <taxon>Rhabditidae</taxon>
        <taxon>Mesorhabditinae</taxon>
        <taxon>Mesorhabditis</taxon>
    </lineage>
</organism>
<feature type="chain" id="PRO_5042159978" evidence="1">
    <location>
        <begin position="16"/>
        <end position="129"/>
    </location>
</feature>
<sequence>MFLLIFAIFLPTALLNSVAKRDFEDILPIQHIKEVKDGYFAKPDVQLGEQVVETDVTRKKCTPEEATNAAPKFQGGINAEYDVDNDDEQPVKALHVSKETRVFNDTNDYNVTEVIERVELKIIKPLCDD</sequence>
<dbReference type="WBParaSite" id="MBELARI_LOCUS21733">
    <property type="protein sequence ID" value="MBELARI_LOCUS21733"/>
    <property type="gene ID" value="MBELARI_LOCUS21733"/>
</dbReference>
<feature type="signal peptide" evidence="1">
    <location>
        <begin position="1"/>
        <end position="15"/>
    </location>
</feature>
<evidence type="ECO:0000313" key="2">
    <source>
        <dbReference type="Proteomes" id="UP000887575"/>
    </source>
</evidence>
<name>A0AAF3F5A0_9BILA</name>
<reference evidence="3" key="1">
    <citation type="submission" date="2024-02" db="UniProtKB">
        <authorList>
            <consortium name="WormBaseParasite"/>
        </authorList>
    </citation>
    <scope>IDENTIFICATION</scope>
</reference>
<dbReference type="Proteomes" id="UP000887575">
    <property type="component" value="Unassembled WGS sequence"/>
</dbReference>
<keyword evidence="1" id="KW-0732">Signal</keyword>
<accession>A0AAF3F5A0</accession>
<protein>
    <submittedName>
        <fullName evidence="3">Uncharacterized protein</fullName>
    </submittedName>
</protein>
<dbReference type="AlphaFoldDB" id="A0AAF3F5A0"/>
<evidence type="ECO:0000256" key="1">
    <source>
        <dbReference type="SAM" id="SignalP"/>
    </source>
</evidence>
<keyword evidence="2" id="KW-1185">Reference proteome</keyword>